<accession>A0ABS0GFC8</accession>
<organism evidence="1 2">
    <name type="scientific">Vibrio nitrifigilis</name>
    <dbReference type="NCBI Taxonomy" id="2789781"/>
    <lineage>
        <taxon>Bacteria</taxon>
        <taxon>Pseudomonadati</taxon>
        <taxon>Pseudomonadota</taxon>
        <taxon>Gammaproteobacteria</taxon>
        <taxon>Vibrionales</taxon>
        <taxon>Vibrionaceae</taxon>
        <taxon>Vibrio</taxon>
    </lineage>
</organism>
<name>A0ABS0GFC8_9VIBR</name>
<sequence>MLKVITEFFSAAQQQALPFVFIRPKPIREPDIYQGDFDLLVNPEALNDLLRLFHRICSANAINFRIERVKYEKTTVTLFTHSLEHCVEFDIWTELDIKDRSLPKGTHIPWYKLAEQQQLIEKEGHFTLSDNIAALFYLSHMYSKNKKLESEEVQHRLNYYRQLPNLDSEVKSLFDDVSKEKMRLANKQLQDRGLFAQQSQHRLAQVFYRLKKKLAKSSRVIAVVGPDGVGKTTVIKQLTKRYRAKYYMYKKTFRRSFLYLFLRKLTWNKIDLQYGPLDKNQYDDIQHIKLFWISLVSGYCKAFLCRFGKTTIFDRFYIDLLITGSRSMETPLTMYPTARELIKKAPTPSCIVQLDAPEATILGRKEELSVQHIQQFREMYFELSIASNTPTYVYINTYHSLEKTFEFIDKLDLKL</sequence>
<keyword evidence="2" id="KW-1185">Reference proteome</keyword>
<proteinExistence type="predicted"/>
<gene>
    <name evidence="1" type="ORF">I1A42_11250</name>
</gene>
<dbReference type="SUPFAM" id="SSF52540">
    <property type="entry name" value="P-loop containing nucleoside triphosphate hydrolases"/>
    <property type="match status" value="2"/>
</dbReference>
<reference evidence="1 2" key="1">
    <citation type="submission" date="2020-11" db="EMBL/GenBank/DDBJ databases">
        <title>Vibrio nitrifigilis sp. nov., a marine nitrogen-fixing bacterium isolated from the lagoon sediment of an islet inside an atoll.</title>
        <authorList>
            <person name="Wang L.-T."/>
            <person name="Shieh W.Y."/>
        </authorList>
    </citation>
    <scope>NUCLEOTIDE SEQUENCE [LARGE SCALE GENOMIC DNA]</scope>
    <source>
        <strain evidence="1 2">NFV-1</strain>
    </source>
</reference>
<evidence type="ECO:0000313" key="2">
    <source>
        <dbReference type="Proteomes" id="UP000597206"/>
    </source>
</evidence>
<protein>
    <recommendedName>
        <fullName evidence="3">Thymidylate kinase-like domain-containing protein</fullName>
    </recommendedName>
</protein>
<dbReference type="Proteomes" id="UP000597206">
    <property type="component" value="Unassembled WGS sequence"/>
</dbReference>
<dbReference type="EMBL" id="JADPMR010000001">
    <property type="protein sequence ID" value="MBF9001124.1"/>
    <property type="molecule type" value="Genomic_DNA"/>
</dbReference>
<comment type="caution">
    <text evidence="1">The sequence shown here is derived from an EMBL/GenBank/DDBJ whole genome shotgun (WGS) entry which is preliminary data.</text>
</comment>
<evidence type="ECO:0000313" key="1">
    <source>
        <dbReference type="EMBL" id="MBF9001124.1"/>
    </source>
</evidence>
<dbReference type="RefSeq" id="WP_196123510.1">
    <property type="nucleotide sequence ID" value="NZ_JADPMR010000001.1"/>
</dbReference>
<evidence type="ECO:0008006" key="3">
    <source>
        <dbReference type="Google" id="ProtNLM"/>
    </source>
</evidence>
<dbReference type="InterPro" id="IPR027417">
    <property type="entry name" value="P-loop_NTPase"/>
</dbReference>
<dbReference type="Gene3D" id="3.40.50.300">
    <property type="entry name" value="P-loop containing nucleotide triphosphate hydrolases"/>
    <property type="match status" value="1"/>
</dbReference>